<comment type="caution">
    <text evidence="1">The sequence shown here is derived from an EMBL/GenBank/DDBJ whole genome shotgun (WGS) entry which is preliminary data.</text>
</comment>
<evidence type="ECO:0000313" key="2">
    <source>
        <dbReference type="Proteomes" id="UP000585507"/>
    </source>
</evidence>
<sequence length="352" mass="38090">MDEFTLFPREKIKHASATPLLYFYREPATEKAPLVVFIPGAGHRARIAYGVSTSRPEDFLDYWLEQQGYGFLAISAPSHPLFDPALFRDLTIERWSDAIAETITDVAGTSNPPEIILCVWSLASAFAGHIASCLKGRGIDVSALIPLAASAPLPRPGGVQGLTERTTEIGLWNVADSLVNGVRRGEIWEKEIAEIEAELGRLVISPDAYAREILTATPIGLVPGGFERNSGTPDQKLPSIPLAAPIVPTDAKDYRHALSDQQGWSYMNCLLVIREYSAAIANGMHVSDEAWAAISHLTAKLPSHLCARVQGGHFLFVGERGAKETALAIVALRQKSKAFKSELGAILAALSK</sequence>
<dbReference type="Gene3D" id="3.40.50.1820">
    <property type="entry name" value="alpha/beta hydrolase"/>
    <property type="match status" value="1"/>
</dbReference>
<reference evidence="1 2" key="1">
    <citation type="submission" date="2020-08" db="EMBL/GenBank/DDBJ databases">
        <title>Genomic Encyclopedia of Type Strains, Phase IV (KMG-V): Genome sequencing to study the core and pangenomes of soil and plant-associated prokaryotes.</title>
        <authorList>
            <person name="Whitman W."/>
        </authorList>
    </citation>
    <scope>NUCLEOTIDE SEQUENCE [LARGE SCALE GENOMIC DNA]</scope>
    <source>
        <strain evidence="1 2">SEMIA 4084</strain>
    </source>
</reference>
<organism evidence="1 2">
    <name type="scientific">Rhizobium giardinii</name>
    <dbReference type="NCBI Taxonomy" id="56731"/>
    <lineage>
        <taxon>Bacteria</taxon>
        <taxon>Pseudomonadati</taxon>
        <taxon>Pseudomonadota</taxon>
        <taxon>Alphaproteobacteria</taxon>
        <taxon>Hyphomicrobiales</taxon>
        <taxon>Rhizobiaceae</taxon>
        <taxon>Rhizobium/Agrobacterium group</taxon>
        <taxon>Rhizobium</taxon>
    </lineage>
</organism>
<dbReference type="SUPFAM" id="SSF53474">
    <property type="entry name" value="alpha/beta-Hydrolases"/>
    <property type="match status" value="1"/>
</dbReference>
<name>A0A7W8XB07_9HYPH</name>
<dbReference type="AlphaFoldDB" id="A0A7W8XB07"/>
<proteinExistence type="predicted"/>
<dbReference type="EMBL" id="JACHBK010000015">
    <property type="protein sequence ID" value="MBB5538789.1"/>
    <property type="molecule type" value="Genomic_DNA"/>
</dbReference>
<dbReference type="InterPro" id="IPR029058">
    <property type="entry name" value="AB_hydrolase_fold"/>
</dbReference>
<evidence type="ECO:0000313" key="1">
    <source>
        <dbReference type="EMBL" id="MBB5538789.1"/>
    </source>
</evidence>
<accession>A0A7W8XB07</accession>
<dbReference type="RefSeq" id="WP_026203292.1">
    <property type="nucleotide sequence ID" value="NZ_JACHBK010000015.1"/>
</dbReference>
<evidence type="ECO:0008006" key="3">
    <source>
        <dbReference type="Google" id="ProtNLM"/>
    </source>
</evidence>
<protein>
    <recommendedName>
        <fullName evidence="3">Alpha/beta hydrolase</fullName>
    </recommendedName>
</protein>
<gene>
    <name evidence="1" type="ORF">GGD55_005529</name>
</gene>
<dbReference type="Proteomes" id="UP000585507">
    <property type="component" value="Unassembled WGS sequence"/>
</dbReference>
<keyword evidence="2" id="KW-1185">Reference proteome</keyword>